<comment type="caution">
    <text evidence="2">The sequence shown here is derived from an EMBL/GenBank/DDBJ whole genome shotgun (WGS) entry which is preliminary data.</text>
</comment>
<dbReference type="InterPro" id="IPR007037">
    <property type="entry name" value="SIP_rossman_dom"/>
</dbReference>
<dbReference type="AlphaFoldDB" id="A0A511CY07"/>
<dbReference type="EMBL" id="BJVI01000009">
    <property type="protein sequence ID" value="GEL17449.1"/>
    <property type="molecule type" value="Genomic_DNA"/>
</dbReference>
<dbReference type="PANTHER" id="PTHR30157">
    <property type="entry name" value="FERRIC REDUCTASE, NADPH-DEPENDENT"/>
    <property type="match status" value="1"/>
</dbReference>
<dbReference type="InterPro" id="IPR017938">
    <property type="entry name" value="Riboflavin_synthase-like_b-brl"/>
</dbReference>
<dbReference type="GO" id="GO:0016491">
    <property type="term" value="F:oxidoreductase activity"/>
    <property type="evidence" value="ECO:0007669"/>
    <property type="project" value="InterPro"/>
</dbReference>
<dbReference type="Pfam" id="PF08021">
    <property type="entry name" value="FAD_binding_9"/>
    <property type="match status" value="1"/>
</dbReference>
<dbReference type="OrthoDB" id="3291337at2"/>
<evidence type="ECO:0000313" key="2">
    <source>
        <dbReference type="EMBL" id="GEL17449.1"/>
    </source>
</evidence>
<dbReference type="Proteomes" id="UP000321328">
    <property type="component" value="Unassembled WGS sequence"/>
</dbReference>
<dbReference type="PROSITE" id="PS51384">
    <property type="entry name" value="FAD_FR"/>
    <property type="match status" value="1"/>
</dbReference>
<name>A0A511CY07_9PSEU</name>
<dbReference type="Pfam" id="PF04954">
    <property type="entry name" value="SIP"/>
    <property type="match status" value="1"/>
</dbReference>
<gene>
    <name evidence="2" type="ORF">PA7_12860</name>
</gene>
<dbReference type="STRING" id="1123024.GCA_000423625_00775"/>
<dbReference type="RefSeq" id="WP_028928933.1">
    <property type="nucleotide sequence ID" value="NZ_AUII01000002.1"/>
</dbReference>
<evidence type="ECO:0000259" key="1">
    <source>
        <dbReference type="PROSITE" id="PS51384"/>
    </source>
</evidence>
<evidence type="ECO:0000313" key="3">
    <source>
        <dbReference type="Proteomes" id="UP000321328"/>
    </source>
</evidence>
<accession>A0A511CY07</accession>
<protein>
    <submittedName>
        <fullName evidence="2">Siderophore-interacting protein</fullName>
    </submittedName>
</protein>
<dbReference type="InterPro" id="IPR013113">
    <property type="entry name" value="SIP_FAD-bd"/>
</dbReference>
<dbReference type="InterPro" id="IPR039374">
    <property type="entry name" value="SIP_fam"/>
</dbReference>
<dbReference type="FunFam" id="2.40.30.10:FF:000131">
    <property type="entry name" value="NADPH-dependent ferric siderophore reductase"/>
    <property type="match status" value="1"/>
</dbReference>
<dbReference type="Gene3D" id="3.40.50.80">
    <property type="entry name" value="Nucleotide-binding domain of ferredoxin-NADP reductase (FNR) module"/>
    <property type="match status" value="1"/>
</dbReference>
<dbReference type="PANTHER" id="PTHR30157:SF0">
    <property type="entry name" value="NADPH-DEPENDENT FERRIC-CHELATE REDUCTASE"/>
    <property type="match status" value="1"/>
</dbReference>
<organism evidence="2 3">
    <name type="scientific">Pseudonocardia asaccharolytica DSM 44247 = NBRC 16224</name>
    <dbReference type="NCBI Taxonomy" id="1123024"/>
    <lineage>
        <taxon>Bacteria</taxon>
        <taxon>Bacillati</taxon>
        <taxon>Actinomycetota</taxon>
        <taxon>Actinomycetes</taxon>
        <taxon>Pseudonocardiales</taxon>
        <taxon>Pseudonocardiaceae</taxon>
        <taxon>Pseudonocardia</taxon>
    </lineage>
</organism>
<dbReference type="SUPFAM" id="SSF63380">
    <property type="entry name" value="Riboflavin synthase domain-like"/>
    <property type="match status" value="1"/>
</dbReference>
<dbReference type="InterPro" id="IPR039261">
    <property type="entry name" value="FNR_nucleotide-bd"/>
</dbReference>
<dbReference type="Gene3D" id="2.40.30.10">
    <property type="entry name" value="Translation factors"/>
    <property type="match status" value="1"/>
</dbReference>
<proteinExistence type="predicted"/>
<keyword evidence="3" id="KW-1185">Reference proteome</keyword>
<feature type="domain" description="FAD-binding FR-type" evidence="1">
    <location>
        <begin position="3"/>
        <end position="128"/>
    </location>
</feature>
<sequence length="266" mass="29103">MGRRLTSLRVVRTEWLSPRMIRVVAGGADLADFPDTDYTDRHIKIIFPRPGVAYPDPLDLDLVRRTFSRSQWPRTRTYTVRAIDRAAGTMTIDFVHHGDSGLAGPWAATARPGDRLRLLGPGGAYAPRADADWHLLVGDEAALPAIAAALERIPAGVPVSAILQVDGPQEHQDLSSPGDARITWLHRPERLPDAVAALPFRPGDVHAFVHGEAGAVKQLRRHLLAERGIPRDALSISGYWRLGRDEDGLCQDKPVERAAPEPMTAG</sequence>
<dbReference type="InterPro" id="IPR017927">
    <property type="entry name" value="FAD-bd_FR_type"/>
</dbReference>
<reference evidence="2 3" key="1">
    <citation type="submission" date="2019-07" db="EMBL/GenBank/DDBJ databases">
        <title>Whole genome shotgun sequence of Pseudonocardia asaccharolytica NBRC 16224.</title>
        <authorList>
            <person name="Hosoyama A."/>
            <person name="Uohara A."/>
            <person name="Ohji S."/>
            <person name="Ichikawa N."/>
        </authorList>
    </citation>
    <scope>NUCLEOTIDE SEQUENCE [LARGE SCALE GENOMIC DNA]</scope>
    <source>
        <strain evidence="2 3">NBRC 16224</strain>
    </source>
</reference>
<dbReference type="CDD" id="cd06193">
    <property type="entry name" value="siderophore_interacting"/>
    <property type="match status" value="1"/>
</dbReference>